<dbReference type="EMBL" id="JBHFNS010000077">
    <property type="protein sequence ID" value="MFB2937686.1"/>
    <property type="molecule type" value="Genomic_DNA"/>
</dbReference>
<keyword evidence="3" id="KW-1185">Reference proteome</keyword>
<reference evidence="2 3" key="1">
    <citation type="submission" date="2024-09" db="EMBL/GenBank/DDBJ databases">
        <title>Floridaenema gen nov. (Aerosakkonemataceae, Aerosakkonematales ord. nov., Cyanobacteria) from benthic tropical and subtropical fresh waters, with the description of four new species.</title>
        <authorList>
            <person name="Moretto J.A."/>
            <person name="Berthold D.E."/>
            <person name="Lefler F.W."/>
            <person name="Huang I.-S."/>
            <person name="Laughinghouse H. IV."/>
        </authorList>
    </citation>
    <scope>NUCLEOTIDE SEQUENCE [LARGE SCALE GENOMIC DNA]</scope>
    <source>
        <strain evidence="2 3">BLCC-F154</strain>
    </source>
</reference>
<keyword evidence="1" id="KW-0175">Coiled coil</keyword>
<dbReference type="RefSeq" id="WP_413259170.1">
    <property type="nucleotide sequence ID" value="NZ_JBHFNS010000077.1"/>
</dbReference>
<dbReference type="Proteomes" id="UP001576776">
    <property type="component" value="Unassembled WGS sequence"/>
</dbReference>
<gene>
    <name evidence="2" type="ORF">ACE1B6_20755</name>
</gene>
<evidence type="ECO:0000313" key="2">
    <source>
        <dbReference type="EMBL" id="MFB2937686.1"/>
    </source>
</evidence>
<comment type="caution">
    <text evidence="2">The sequence shown here is derived from an EMBL/GenBank/DDBJ whole genome shotgun (WGS) entry which is preliminary data.</text>
</comment>
<name>A0ABV4YFU3_9CYAN</name>
<sequence length="351" mass="41115">MTEIKGWEMELGELQLKIEEYKQRSDSARRKVENVKKSVAEQKQLLISEFSQGVQIFAESAKIRLKLEIDKVAQNQSKKPSSSDNEDKTLFSQLWGKFSSLFEKNSSPDPYKIRCKDKKEAQKLARTINEYCTPVIHSFWLDTQDKLIREGTRIREGIVERIKEDIQAISDELSEYIGNALQVDISTNPIQFPNFEFSGIDAMIKEQQKVFARIKKEKRTKKGNCCKPDKVYYVDVPYEEKVSYYEVDLLLTLQQIENKIDEQVNSNLELLERLIQKQVKEDFSQGEKQIKDYINRFQSEFDQLLKQRATREVEAPEIVAKLEIQKAEIIKYLIDLNSIRELLDSRKPITR</sequence>
<evidence type="ECO:0000256" key="1">
    <source>
        <dbReference type="SAM" id="Coils"/>
    </source>
</evidence>
<proteinExistence type="predicted"/>
<feature type="coiled-coil region" evidence="1">
    <location>
        <begin position="4"/>
        <end position="38"/>
    </location>
</feature>
<organism evidence="2 3">
    <name type="scientific">Floridaenema fluviatile BLCC-F154</name>
    <dbReference type="NCBI Taxonomy" id="3153640"/>
    <lineage>
        <taxon>Bacteria</taxon>
        <taxon>Bacillati</taxon>
        <taxon>Cyanobacteriota</taxon>
        <taxon>Cyanophyceae</taxon>
        <taxon>Oscillatoriophycideae</taxon>
        <taxon>Aerosakkonematales</taxon>
        <taxon>Aerosakkonemataceae</taxon>
        <taxon>Floridanema</taxon>
        <taxon>Floridanema fluviatile</taxon>
    </lineage>
</organism>
<accession>A0ABV4YFU3</accession>
<protein>
    <submittedName>
        <fullName evidence="2">Uncharacterized protein</fullName>
    </submittedName>
</protein>
<evidence type="ECO:0000313" key="3">
    <source>
        <dbReference type="Proteomes" id="UP001576776"/>
    </source>
</evidence>